<keyword evidence="4 10" id="KW-0812">Transmembrane</keyword>
<reference evidence="15 16" key="1">
    <citation type="submission" date="2011-11" db="EMBL/GenBank/DDBJ databases">
        <title>The Genome Sequence of Dialister succinatiphilus YIT 11850.</title>
        <authorList>
            <consortium name="The Broad Institute Genome Sequencing Platform"/>
            <person name="Earl A."/>
            <person name="Ward D."/>
            <person name="Feldgarden M."/>
            <person name="Gevers D."/>
            <person name="Morotomi M."/>
            <person name="Young S.K."/>
            <person name="Zeng Q."/>
            <person name="Gargeya S."/>
            <person name="Fitzgerald M."/>
            <person name="Haas B."/>
            <person name="Abouelleil A."/>
            <person name="Alvarado L."/>
            <person name="Arachchi H.M."/>
            <person name="Berlin A."/>
            <person name="Brown A."/>
            <person name="Chapman S.B."/>
            <person name="Dunbar C."/>
            <person name="Gearin G."/>
            <person name="Goldberg J."/>
            <person name="Griggs A."/>
            <person name="Gujja S."/>
            <person name="Heiman D."/>
            <person name="Howarth C."/>
            <person name="Lui A."/>
            <person name="MacDonald P.J.P."/>
            <person name="Montmayeur A."/>
            <person name="Murphy C."/>
            <person name="Neiman D."/>
            <person name="Pearson M."/>
            <person name="Priest M."/>
            <person name="Roberts A."/>
            <person name="Saif S."/>
            <person name="Shea T."/>
            <person name="Sisk P."/>
            <person name="Stolte C."/>
            <person name="Sykes S."/>
            <person name="Wortman J."/>
            <person name="Nusbaum C."/>
            <person name="Birren B."/>
        </authorList>
    </citation>
    <scope>NUCLEOTIDE SEQUENCE [LARGE SCALE GENOMIC DNA]</scope>
    <source>
        <strain evidence="15 16">YIT 11850</strain>
    </source>
</reference>
<gene>
    <name evidence="15" type="ORF">HMPREF9453_00180</name>
</gene>
<evidence type="ECO:0000259" key="14">
    <source>
        <dbReference type="Pfam" id="PF07715"/>
    </source>
</evidence>
<dbReference type="Gene3D" id="2.40.170.20">
    <property type="entry name" value="TonB-dependent receptor, beta-barrel domain"/>
    <property type="match status" value="1"/>
</dbReference>
<evidence type="ECO:0000256" key="3">
    <source>
        <dbReference type="ARBA" id="ARBA00022452"/>
    </source>
</evidence>
<dbReference type="SUPFAM" id="SSF56935">
    <property type="entry name" value="Porins"/>
    <property type="match status" value="1"/>
</dbReference>
<dbReference type="PATRIC" id="fig|742743.3.peg.185"/>
<dbReference type="InterPro" id="IPR012910">
    <property type="entry name" value="Plug_dom"/>
</dbReference>
<dbReference type="Gene3D" id="2.170.130.10">
    <property type="entry name" value="TonB-dependent receptor, plug domain"/>
    <property type="match status" value="1"/>
</dbReference>
<keyword evidence="16" id="KW-1185">Reference proteome</keyword>
<evidence type="ECO:0000256" key="2">
    <source>
        <dbReference type="ARBA" id="ARBA00022448"/>
    </source>
</evidence>
<evidence type="ECO:0000256" key="1">
    <source>
        <dbReference type="ARBA" id="ARBA00004571"/>
    </source>
</evidence>
<feature type="chain" id="PRO_5003548323" description="TonB-dependent siderophore receptor" evidence="12">
    <location>
        <begin position="26"/>
        <end position="718"/>
    </location>
</feature>
<dbReference type="GO" id="GO:0015344">
    <property type="term" value="F:siderophore uptake transmembrane transporter activity"/>
    <property type="evidence" value="ECO:0007669"/>
    <property type="project" value="TreeGrafter"/>
</dbReference>
<keyword evidence="7 10" id="KW-0472">Membrane</keyword>
<comment type="subcellular location">
    <subcellularLocation>
        <location evidence="1 10">Cell outer membrane</location>
        <topology evidence="1 10">Multi-pass membrane protein</topology>
    </subcellularLocation>
</comment>
<dbReference type="Proteomes" id="UP000003277">
    <property type="component" value="Unassembled WGS sequence"/>
</dbReference>
<organism evidence="15 16">
    <name type="scientific">Dialister succinatiphilus YIT 11850</name>
    <dbReference type="NCBI Taxonomy" id="742743"/>
    <lineage>
        <taxon>Bacteria</taxon>
        <taxon>Bacillati</taxon>
        <taxon>Bacillota</taxon>
        <taxon>Negativicutes</taxon>
        <taxon>Veillonellales</taxon>
        <taxon>Veillonellaceae</taxon>
        <taxon>Dialister</taxon>
    </lineage>
</organism>
<keyword evidence="2 10" id="KW-0813">Transport</keyword>
<evidence type="ECO:0000256" key="9">
    <source>
        <dbReference type="ARBA" id="ARBA00023237"/>
    </source>
</evidence>
<accession>H1CXU2</accession>
<proteinExistence type="inferred from homology"/>
<dbReference type="InterPro" id="IPR000531">
    <property type="entry name" value="Beta-barrel_TonB"/>
</dbReference>
<evidence type="ECO:0000256" key="6">
    <source>
        <dbReference type="ARBA" id="ARBA00023077"/>
    </source>
</evidence>
<evidence type="ECO:0008006" key="17">
    <source>
        <dbReference type="Google" id="ProtNLM"/>
    </source>
</evidence>
<dbReference type="PROSITE" id="PS52016">
    <property type="entry name" value="TONB_DEPENDENT_REC_3"/>
    <property type="match status" value="1"/>
</dbReference>
<evidence type="ECO:0000256" key="4">
    <source>
        <dbReference type="ARBA" id="ARBA00022692"/>
    </source>
</evidence>
<dbReference type="OrthoDB" id="337377at2"/>
<dbReference type="CDD" id="cd01347">
    <property type="entry name" value="ligand_gated_channel"/>
    <property type="match status" value="1"/>
</dbReference>
<dbReference type="HOGENOM" id="CLU_008287_18_3_9"/>
<comment type="caution">
    <text evidence="15">The sequence shown here is derived from an EMBL/GenBank/DDBJ whole genome shotgun (WGS) entry which is preliminary data.</text>
</comment>
<comment type="similarity">
    <text evidence="10 11">Belongs to the TonB-dependent receptor family.</text>
</comment>
<dbReference type="InterPro" id="IPR037066">
    <property type="entry name" value="Plug_dom_sf"/>
</dbReference>
<dbReference type="PANTHER" id="PTHR30069:SF29">
    <property type="entry name" value="HEMOGLOBIN AND HEMOGLOBIN-HAPTOGLOBIN-BINDING PROTEIN 1-RELATED"/>
    <property type="match status" value="1"/>
</dbReference>
<dbReference type="GO" id="GO:0009279">
    <property type="term" value="C:cell outer membrane"/>
    <property type="evidence" value="ECO:0007669"/>
    <property type="project" value="UniProtKB-SubCell"/>
</dbReference>
<evidence type="ECO:0000256" key="10">
    <source>
        <dbReference type="PROSITE-ProRule" id="PRU01360"/>
    </source>
</evidence>
<dbReference type="STRING" id="742743.HMPREF9453_00180"/>
<evidence type="ECO:0000256" key="7">
    <source>
        <dbReference type="ARBA" id="ARBA00023136"/>
    </source>
</evidence>
<evidence type="ECO:0000256" key="5">
    <source>
        <dbReference type="ARBA" id="ARBA00022729"/>
    </source>
</evidence>
<dbReference type="eggNOG" id="COG4771">
    <property type="taxonomic scope" value="Bacteria"/>
</dbReference>
<dbReference type="RefSeq" id="WP_008858686.1">
    <property type="nucleotide sequence ID" value="NZ_JH591187.1"/>
</dbReference>
<dbReference type="InterPro" id="IPR036942">
    <property type="entry name" value="Beta-barrel_TonB_sf"/>
</dbReference>
<evidence type="ECO:0000256" key="11">
    <source>
        <dbReference type="RuleBase" id="RU003357"/>
    </source>
</evidence>
<evidence type="ECO:0000256" key="12">
    <source>
        <dbReference type="SAM" id="SignalP"/>
    </source>
</evidence>
<dbReference type="Pfam" id="PF00593">
    <property type="entry name" value="TonB_dep_Rec_b-barrel"/>
    <property type="match status" value="1"/>
</dbReference>
<dbReference type="Pfam" id="PF07715">
    <property type="entry name" value="Plug"/>
    <property type="match status" value="1"/>
</dbReference>
<feature type="domain" description="TonB-dependent receptor plug" evidence="14">
    <location>
        <begin position="46"/>
        <end position="148"/>
    </location>
</feature>
<keyword evidence="6 11" id="KW-0798">TonB box</keyword>
<dbReference type="AlphaFoldDB" id="H1CXU2"/>
<feature type="domain" description="TonB-dependent receptor-like beta-barrel" evidence="13">
    <location>
        <begin position="242"/>
        <end position="687"/>
    </location>
</feature>
<keyword evidence="3 10" id="KW-1134">Transmembrane beta strand</keyword>
<sequence>MSLKSKEITALLAVLALTGAGSVSAETPVYTLKGITVTANRQAERLQDVPANVQVVTEKDIQKRNVQNTAQAVAMVTGVSASQSVEGTVNLRGYNSKNILVLVDGQPMNTAWDGDVDWNMIPVENIRKIEVVSGGQSALYGGRAVGGVINIMTKTQKQDGLHGSATVSYGSNATVNQNYNVGFKKDKFDFGAFYGSMNTHGWKDYDVSVRGSGKAKGYDSDAEGNAIIGNRGSKKVLNESFGFNMGYSFNDSQKLTYKYTHSIYDWKYEDPISYIKGNGRWKGKIGENQMRYSPSNFLAARGWRAYNLHSLTYNDKDNGIHAHFGLTDYYKDGFTSPDTSVNPEKNFDGPGKKMSYPSRSWNFDLNKRWILGAHTVLFGGSYTEDKFSETIENNVYDWKSWNGASDGIDQRLGGKDKSYALYLQDKWAVSQKLTAYIGGRYDHYKKYDGYSQYRGKDEKDFDSSSYDKFSPKLSLDYAFNENTNAYVSYGRSFNPPILYQVYRYSDKGNSIYIPKKGGSSIYIPNPGLKPETTDTWELGLKKKIANKTDIHVDVFYAKTKDYIGSAVDTGNWKQYQNQGDAKTHGFEISLNQHHSDAWTSYINYTWQTGKVEGEKNYDIPRHLLHLGTTYSKNPWTVNLDGMFISDRTEAGEESGCFKARDAYFLMNLSTNYQFNKNFGLQFAVNNLFDREYYDEDISNNHHYIGDGRTYTLTARYSF</sequence>
<keyword evidence="8" id="KW-0675">Receptor</keyword>
<evidence type="ECO:0000259" key="13">
    <source>
        <dbReference type="Pfam" id="PF00593"/>
    </source>
</evidence>
<keyword evidence="5 12" id="KW-0732">Signal</keyword>
<feature type="signal peptide" evidence="12">
    <location>
        <begin position="1"/>
        <end position="25"/>
    </location>
</feature>
<name>H1CXU2_9FIRM</name>
<dbReference type="EMBL" id="ADLT01000006">
    <property type="protein sequence ID" value="EHO63902.1"/>
    <property type="molecule type" value="Genomic_DNA"/>
</dbReference>
<evidence type="ECO:0000256" key="8">
    <source>
        <dbReference type="ARBA" id="ARBA00023170"/>
    </source>
</evidence>
<dbReference type="GO" id="GO:0044718">
    <property type="term" value="P:siderophore transmembrane transport"/>
    <property type="evidence" value="ECO:0007669"/>
    <property type="project" value="TreeGrafter"/>
</dbReference>
<protein>
    <recommendedName>
        <fullName evidence="17">TonB-dependent siderophore receptor</fullName>
    </recommendedName>
</protein>
<dbReference type="PANTHER" id="PTHR30069">
    <property type="entry name" value="TONB-DEPENDENT OUTER MEMBRANE RECEPTOR"/>
    <property type="match status" value="1"/>
</dbReference>
<dbReference type="InterPro" id="IPR039426">
    <property type="entry name" value="TonB-dep_rcpt-like"/>
</dbReference>
<evidence type="ECO:0000313" key="15">
    <source>
        <dbReference type="EMBL" id="EHO63902.1"/>
    </source>
</evidence>
<keyword evidence="9 10" id="KW-0998">Cell outer membrane</keyword>
<evidence type="ECO:0000313" key="16">
    <source>
        <dbReference type="Proteomes" id="UP000003277"/>
    </source>
</evidence>